<dbReference type="CDD" id="cd12087">
    <property type="entry name" value="TM_EGFR-like"/>
    <property type="match status" value="1"/>
</dbReference>
<evidence type="ECO:0000256" key="12">
    <source>
        <dbReference type="SAM" id="Phobius"/>
    </source>
</evidence>
<evidence type="ECO:0000256" key="6">
    <source>
        <dbReference type="ARBA" id="ARBA00022729"/>
    </source>
</evidence>
<dbReference type="EMBL" id="JAYMYS010000005">
    <property type="protein sequence ID" value="KAK7390950.1"/>
    <property type="molecule type" value="Genomic_DNA"/>
</dbReference>
<feature type="transmembrane region" description="Helical" evidence="12">
    <location>
        <begin position="347"/>
        <end position="371"/>
    </location>
</feature>
<dbReference type="Proteomes" id="UP001386955">
    <property type="component" value="Unassembled WGS sequence"/>
</dbReference>
<evidence type="ECO:0000256" key="5">
    <source>
        <dbReference type="ARBA" id="ARBA00022692"/>
    </source>
</evidence>
<dbReference type="InterPro" id="IPR011009">
    <property type="entry name" value="Kinase-like_dom_sf"/>
</dbReference>
<dbReference type="InterPro" id="IPR001611">
    <property type="entry name" value="Leu-rich_rpt"/>
</dbReference>
<dbReference type="PROSITE" id="PS51450">
    <property type="entry name" value="LRR"/>
    <property type="match status" value="1"/>
</dbReference>
<dbReference type="InterPro" id="IPR013210">
    <property type="entry name" value="LRR_N_plant-typ"/>
</dbReference>
<dbReference type="PANTHER" id="PTHR48007:SF47">
    <property type="entry name" value="PROTEIN KINASE DOMAIN-CONTAINING PROTEIN"/>
    <property type="match status" value="1"/>
</dbReference>
<name>A0AAN9S989_PSOTE</name>
<dbReference type="SUPFAM" id="SSF52058">
    <property type="entry name" value="L domain-like"/>
    <property type="match status" value="1"/>
</dbReference>
<feature type="compositionally biased region" description="Polar residues" evidence="11">
    <location>
        <begin position="383"/>
        <end position="394"/>
    </location>
</feature>
<gene>
    <name evidence="15" type="ORF">VNO78_19177</name>
</gene>
<dbReference type="PANTHER" id="PTHR48007">
    <property type="entry name" value="LEUCINE-RICH REPEAT RECEPTOR-LIKE PROTEIN KINASE PXC1"/>
    <property type="match status" value="1"/>
</dbReference>
<evidence type="ECO:0000256" key="11">
    <source>
        <dbReference type="SAM" id="MobiDB-lite"/>
    </source>
</evidence>
<dbReference type="SUPFAM" id="SSF56112">
    <property type="entry name" value="Protein kinase-like (PK-like)"/>
    <property type="match status" value="1"/>
</dbReference>
<dbReference type="InterPro" id="IPR046959">
    <property type="entry name" value="PRK1-6/SRF4-like"/>
</dbReference>
<dbReference type="InterPro" id="IPR001245">
    <property type="entry name" value="Ser-Thr/Tyr_kinase_cat_dom"/>
</dbReference>
<evidence type="ECO:0000256" key="9">
    <source>
        <dbReference type="ARBA" id="ARBA00023136"/>
    </source>
</evidence>
<keyword evidence="10" id="KW-0325">Glycoprotein</keyword>
<feature type="domain" description="Protein kinase" evidence="14">
    <location>
        <begin position="475"/>
        <end position="778"/>
    </location>
</feature>
<comment type="caution">
    <text evidence="15">The sequence shown here is derived from an EMBL/GenBank/DDBJ whole genome shotgun (WGS) entry which is preliminary data.</text>
</comment>
<keyword evidence="3" id="KW-0597">Phosphoprotein</keyword>
<reference evidence="15 16" key="1">
    <citation type="submission" date="2024-01" db="EMBL/GenBank/DDBJ databases">
        <title>The genomes of 5 underutilized Papilionoideae crops provide insights into root nodulation and disease resistanc.</title>
        <authorList>
            <person name="Jiang F."/>
        </authorList>
    </citation>
    <scope>NUCLEOTIDE SEQUENCE [LARGE SCALE GENOMIC DNA]</scope>
    <source>
        <strain evidence="15">DUOXIRENSHENG_FW03</strain>
        <tissue evidence="15">Leaves</tissue>
    </source>
</reference>
<feature type="signal peptide" evidence="13">
    <location>
        <begin position="1"/>
        <end position="27"/>
    </location>
</feature>
<evidence type="ECO:0000313" key="15">
    <source>
        <dbReference type="EMBL" id="KAK7390950.1"/>
    </source>
</evidence>
<organism evidence="15 16">
    <name type="scientific">Psophocarpus tetragonolobus</name>
    <name type="common">Winged bean</name>
    <name type="synonym">Dolichos tetragonolobus</name>
    <dbReference type="NCBI Taxonomy" id="3891"/>
    <lineage>
        <taxon>Eukaryota</taxon>
        <taxon>Viridiplantae</taxon>
        <taxon>Streptophyta</taxon>
        <taxon>Embryophyta</taxon>
        <taxon>Tracheophyta</taxon>
        <taxon>Spermatophyta</taxon>
        <taxon>Magnoliopsida</taxon>
        <taxon>eudicotyledons</taxon>
        <taxon>Gunneridae</taxon>
        <taxon>Pentapetalae</taxon>
        <taxon>rosids</taxon>
        <taxon>fabids</taxon>
        <taxon>Fabales</taxon>
        <taxon>Fabaceae</taxon>
        <taxon>Papilionoideae</taxon>
        <taxon>50 kb inversion clade</taxon>
        <taxon>NPAAA clade</taxon>
        <taxon>indigoferoid/millettioid clade</taxon>
        <taxon>Phaseoleae</taxon>
        <taxon>Psophocarpus</taxon>
    </lineage>
</organism>
<keyword evidence="16" id="KW-1185">Reference proteome</keyword>
<dbReference type="FunFam" id="3.80.10.10:FF:000275">
    <property type="entry name" value="Leucine-rich repeat receptor-like protein kinase"/>
    <property type="match status" value="1"/>
</dbReference>
<dbReference type="Gene3D" id="3.30.200.20">
    <property type="entry name" value="Phosphorylase Kinase, domain 1"/>
    <property type="match status" value="1"/>
</dbReference>
<comment type="similarity">
    <text evidence="2">Belongs to the RLP family.</text>
</comment>
<feature type="compositionally biased region" description="Low complexity" evidence="11">
    <location>
        <begin position="324"/>
        <end position="336"/>
    </location>
</feature>
<keyword evidence="6 13" id="KW-0732">Signal</keyword>
<keyword evidence="7" id="KW-0677">Repeat</keyword>
<evidence type="ECO:0000259" key="14">
    <source>
        <dbReference type="PROSITE" id="PS50011"/>
    </source>
</evidence>
<keyword evidence="9 12" id="KW-0472">Membrane</keyword>
<accession>A0AAN9S989</accession>
<dbReference type="GO" id="GO:0005524">
    <property type="term" value="F:ATP binding"/>
    <property type="evidence" value="ECO:0007669"/>
    <property type="project" value="InterPro"/>
</dbReference>
<dbReference type="Pfam" id="PF07714">
    <property type="entry name" value="PK_Tyr_Ser-Thr"/>
    <property type="match status" value="1"/>
</dbReference>
<feature type="chain" id="PRO_5042892876" description="Protein kinase domain-containing protein" evidence="13">
    <location>
        <begin position="28"/>
        <end position="851"/>
    </location>
</feature>
<dbReference type="InterPro" id="IPR032675">
    <property type="entry name" value="LRR_dom_sf"/>
</dbReference>
<dbReference type="FunFam" id="3.80.10.10:FF:000722">
    <property type="entry name" value="Leucine-rich repeat receptor-like protein kinase"/>
    <property type="match status" value="1"/>
</dbReference>
<evidence type="ECO:0000256" key="2">
    <source>
        <dbReference type="ARBA" id="ARBA00009592"/>
    </source>
</evidence>
<dbReference type="Gene3D" id="1.10.510.10">
    <property type="entry name" value="Transferase(Phosphotransferase) domain 1"/>
    <property type="match status" value="1"/>
</dbReference>
<keyword evidence="5 12" id="KW-0812">Transmembrane</keyword>
<dbReference type="Gene3D" id="3.80.10.10">
    <property type="entry name" value="Ribonuclease Inhibitor"/>
    <property type="match status" value="2"/>
</dbReference>
<protein>
    <recommendedName>
        <fullName evidence="14">Protein kinase domain-containing protein</fullName>
    </recommendedName>
</protein>
<feature type="region of interest" description="Disordered" evidence="11">
    <location>
        <begin position="320"/>
        <end position="341"/>
    </location>
</feature>
<sequence length="851" mass="92990">MILNFQNLHLWWRLSSFLLLLLQSVTSQSFPSLDSDGTHLLKFKYSILNDPLSVLESWNYDDATPCSWRGVTCTEVGTPGTPDLFRVTSLALPSSQLLGSVSEDLGLIQYLRHVDLSNNFLNGSLPKTIFNSSQLQVLNLSNNVISGELPELIGNMTNLKLLNLSDNAFAGLIPENLPTLPNLTVVSLKSNYFSGGVPTGFNYVEILDLSSNLLNGSLPNDFGGESLRYLNLSYNKISGTIPPAFAKQIPVNTTVDLSFNNLTGPIPGSQALLNQKTEFLSGNADLCGKPLKILCTVPSTESTAPPNLTTSSPAIAAIPKTIDSTPSTNSTGTTSSQNVSPSGLKPAIIAAIVVGDLVGMALLALIILFIYQQRKKRYPNPKPNTSTSSINNSGKNKEETVSRQDGEVRSVTASLPCSCLTIKGEETSEATSSDSDRESNTTADIIAAQNGNFPKHSKLVTVDGETNLELEILLKASAYILGNSHVSIVYKAVLEDGRAFAVRRIGECGIERMKDFENQVRAIAKLRHPNLVKVRGFCWGQDDKLLICDYVPNGSLATIDHTHRRAGTSPLNLSLEARLKIAKGVARGLAFIHEKKHVHGNVKPSNILLSSEMEPIISDFGVDRLFLHDVTQRANDSARQLTLNQRNQQDLPFGSSPYATMGSSSSTGCQIMHYHAPESLQNIKPSNKWDVYSFGVVLLELLTGRVFLDRELEQWQEPGSGEEDKNRALRMADVAIKSDIEGRENVLLAWFKLGLSCVSHAPQKRPSMKEALQILDKIPAAAPSDGKSQMPSFQRNQISLRSFPNTVSSSATLKQLLRKRKILLVGEFVLEITEEVLFRQYQTALLTGFGK</sequence>
<evidence type="ECO:0000256" key="10">
    <source>
        <dbReference type="ARBA" id="ARBA00023180"/>
    </source>
</evidence>
<proteinExistence type="inferred from homology"/>
<dbReference type="Pfam" id="PF08263">
    <property type="entry name" value="LRRNT_2"/>
    <property type="match status" value="1"/>
</dbReference>
<dbReference type="AlphaFoldDB" id="A0AAN9S989"/>
<evidence type="ECO:0000256" key="7">
    <source>
        <dbReference type="ARBA" id="ARBA00022737"/>
    </source>
</evidence>
<keyword evidence="8 12" id="KW-1133">Transmembrane helix</keyword>
<feature type="compositionally biased region" description="Basic and acidic residues" evidence="11">
    <location>
        <begin position="395"/>
        <end position="407"/>
    </location>
</feature>
<evidence type="ECO:0000256" key="13">
    <source>
        <dbReference type="SAM" id="SignalP"/>
    </source>
</evidence>
<keyword evidence="4" id="KW-0433">Leucine-rich repeat</keyword>
<feature type="region of interest" description="Disordered" evidence="11">
    <location>
        <begin position="378"/>
        <end position="407"/>
    </location>
</feature>
<dbReference type="PROSITE" id="PS50011">
    <property type="entry name" value="PROTEIN_KINASE_DOM"/>
    <property type="match status" value="1"/>
</dbReference>
<dbReference type="GO" id="GO:0016020">
    <property type="term" value="C:membrane"/>
    <property type="evidence" value="ECO:0007669"/>
    <property type="project" value="UniProtKB-SubCell"/>
</dbReference>
<evidence type="ECO:0000313" key="16">
    <source>
        <dbReference type="Proteomes" id="UP001386955"/>
    </source>
</evidence>
<dbReference type="Pfam" id="PF00069">
    <property type="entry name" value="Pkinase"/>
    <property type="match status" value="1"/>
</dbReference>
<dbReference type="Pfam" id="PF00560">
    <property type="entry name" value="LRR_1"/>
    <property type="match status" value="5"/>
</dbReference>
<evidence type="ECO:0000256" key="3">
    <source>
        <dbReference type="ARBA" id="ARBA00022553"/>
    </source>
</evidence>
<comment type="subcellular location">
    <subcellularLocation>
        <location evidence="1">Membrane</location>
        <topology evidence="1">Single-pass type I membrane protein</topology>
    </subcellularLocation>
</comment>
<dbReference type="GO" id="GO:0004672">
    <property type="term" value="F:protein kinase activity"/>
    <property type="evidence" value="ECO:0007669"/>
    <property type="project" value="InterPro"/>
</dbReference>
<evidence type="ECO:0000256" key="4">
    <source>
        <dbReference type="ARBA" id="ARBA00022614"/>
    </source>
</evidence>
<evidence type="ECO:0000256" key="8">
    <source>
        <dbReference type="ARBA" id="ARBA00022989"/>
    </source>
</evidence>
<evidence type="ECO:0000256" key="1">
    <source>
        <dbReference type="ARBA" id="ARBA00004479"/>
    </source>
</evidence>
<dbReference type="InterPro" id="IPR000719">
    <property type="entry name" value="Prot_kinase_dom"/>
</dbReference>